<dbReference type="InterPro" id="IPR008207">
    <property type="entry name" value="Sig_transdc_His_kin_Hpt_dom"/>
</dbReference>
<dbReference type="EMBL" id="JALGCL010000003">
    <property type="protein sequence ID" value="MCJ0826236.1"/>
    <property type="molecule type" value="Genomic_DNA"/>
</dbReference>
<dbReference type="SUPFAM" id="SSF52172">
    <property type="entry name" value="CheY-like"/>
    <property type="match status" value="1"/>
</dbReference>
<dbReference type="SUPFAM" id="SSF55785">
    <property type="entry name" value="PYP-like sensor domain (PAS domain)"/>
    <property type="match status" value="1"/>
</dbReference>
<accession>A0ABT0A5K3</accession>
<dbReference type="PROSITE" id="PS50112">
    <property type="entry name" value="PAS"/>
    <property type="match status" value="1"/>
</dbReference>
<keyword evidence="5" id="KW-0808">Transferase</keyword>
<comment type="caution">
    <text evidence="16">The sequence shown here is derived from an EMBL/GenBank/DDBJ whole genome shotgun (WGS) entry which is preliminary data.</text>
</comment>
<dbReference type="Pfam" id="PF00072">
    <property type="entry name" value="Response_reg"/>
    <property type="match status" value="1"/>
</dbReference>
<dbReference type="Gene3D" id="3.30.565.10">
    <property type="entry name" value="Histidine kinase-like ATPase, C-terminal domain"/>
    <property type="match status" value="1"/>
</dbReference>
<dbReference type="SUPFAM" id="SSF47384">
    <property type="entry name" value="Homodimeric domain of signal transducing histidine kinase"/>
    <property type="match status" value="1"/>
</dbReference>
<dbReference type="CDD" id="cd00082">
    <property type="entry name" value="HisKA"/>
    <property type="match status" value="1"/>
</dbReference>
<dbReference type="InterPro" id="IPR003594">
    <property type="entry name" value="HATPase_dom"/>
</dbReference>
<feature type="domain" description="HAMP" evidence="14">
    <location>
        <begin position="213"/>
        <end position="265"/>
    </location>
</feature>
<dbReference type="SMART" id="SM00388">
    <property type="entry name" value="HisKA"/>
    <property type="match status" value="1"/>
</dbReference>
<evidence type="ECO:0000256" key="4">
    <source>
        <dbReference type="ARBA" id="ARBA00022553"/>
    </source>
</evidence>
<evidence type="ECO:0000256" key="2">
    <source>
        <dbReference type="ARBA" id="ARBA00004370"/>
    </source>
</evidence>
<dbReference type="CDD" id="cd17546">
    <property type="entry name" value="REC_hyHK_CKI1_RcsC-like"/>
    <property type="match status" value="1"/>
</dbReference>
<feature type="domain" description="PAC" evidence="13">
    <location>
        <begin position="372"/>
        <end position="424"/>
    </location>
</feature>
<dbReference type="SMART" id="SM00448">
    <property type="entry name" value="REC"/>
    <property type="match status" value="1"/>
</dbReference>
<dbReference type="InterPro" id="IPR013767">
    <property type="entry name" value="PAS_fold"/>
</dbReference>
<dbReference type="Gene3D" id="1.20.120.160">
    <property type="entry name" value="HPT domain"/>
    <property type="match status" value="1"/>
</dbReference>
<dbReference type="SUPFAM" id="SSF55874">
    <property type="entry name" value="ATPase domain of HSP90 chaperone/DNA topoisomerase II/histidine kinase"/>
    <property type="match status" value="1"/>
</dbReference>
<dbReference type="EC" id="2.7.13.3" evidence="3"/>
<feature type="modified residue" description="4-aspartylphosphate" evidence="9">
    <location>
        <position position="754"/>
    </location>
</feature>
<dbReference type="NCBIfam" id="TIGR00229">
    <property type="entry name" value="sensory_box"/>
    <property type="match status" value="1"/>
</dbReference>
<dbReference type="Gene3D" id="3.30.450.20">
    <property type="entry name" value="PAS domain"/>
    <property type="match status" value="1"/>
</dbReference>
<dbReference type="Pfam" id="PF00512">
    <property type="entry name" value="HisKA"/>
    <property type="match status" value="1"/>
</dbReference>
<keyword evidence="17" id="KW-1185">Reference proteome</keyword>
<dbReference type="InterPro" id="IPR036890">
    <property type="entry name" value="HATPase_C_sf"/>
</dbReference>
<dbReference type="CDD" id="cd00088">
    <property type="entry name" value="HPT"/>
    <property type="match status" value="1"/>
</dbReference>
<dbReference type="PROSITE" id="PS50109">
    <property type="entry name" value="HIS_KIN"/>
    <property type="match status" value="1"/>
</dbReference>
<evidence type="ECO:0000256" key="3">
    <source>
        <dbReference type="ARBA" id="ARBA00012438"/>
    </source>
</evidence>
<evidence type="ECO:0000256" key="8">
    <source>
        <dbReference type="PROSITE-ProRule" id="PRU00110"/>
    </source>
</evidence>
<dbReference type="Pfam" id="PF01627">
    <property type="entry name" value="Hpt"/>
    <property type="match status" value="1"/>
</dbReference>
<proteinExistence type="predicted"/>
<dbReference type="InterPro" id="IPR004358">
    <property type="entry name" value="Sig_transdc_His_kin-like_C"/>
</dbReference>
<dbReference type="InterPro" id="IPR036641">
    <property type="entry name" value="HPT_dom_sf"/>
</dbReference>
<dbReference type="InterPro" id="IPR005467">
    <property type="entry name" value="His_kinase_dom"/>
</dbReference>
<evidence type="ECO:0000259" key="13">
    <source>
        <dbReference type="PROSITE" id="PS50113"/>
    </source>
</evidence>
<dbReference type="Pfam" id="PF00989">
    <property type="entry name" value="PAS"/>
    <property type="match status" value="1"/>
</dbReference>
<dbReference type="InterPro" id="IPR000700">
    <property type="entry name" value="PAS-assoc_C"/>
</dbReference>
<dbReference type="RefSeq" id="WP_243321519.1">
    <property type="nucleotide sequence ID" value="NZ_JALGCL010000003.1"/>
</dbReference>
<keyword evidence="16" id="KW-0547">Nucleotide-binding</keyword>
<dbReference type="PROSITE" id="PS50110">
    <property type="entry name" value="RESPONSE_REGULATORY"/>
    <property type="match status" value="1"/>
</dbReference>
<feature type="domain" description="PAS" evidence="12">
    <location>
        <begin position="284"/>
        <end position="355"/>
    </location>
</feature>
<feature type="domain" description="Histidine kinase" evidence="10">
    <location>
        <begin position="442"/>
        <end position="669"/>
    </location>
</feature>
<dbReference type="PROSITE" id="PS50113">
    <property type="entry name" value="PAC"/>
    <property type="match status" value="1"/>
</dbReference>
<dbReference type="SUPFAM" id="SSF47226">
    <property type="entry name" value="Histidine-containing phosphotransfer domain, HPT domain"/>
    <property type="match status" value="1"/>
</dbReference>
<dbReference type="InterPro" id="IPR011006">
    <property type="entry name" value="CheY-like_superfamily"/>
</dbReference>
<feature type="domain" description="HPt" evidence="15">
    <location>
        <begin position="863"/>
        <end position="956"/>
    </location>
</feature>
<evidence type="ECO:0000259" key="15">
    <source>
        <dbReference type="PROSITE" id="PS50894"/>
    </source>
</evidence>
<comment type="subcellular location">
    <subcellularLocation>
        <location evidence="2">Membrane</location>
    </subcellularLocation>
</comment>
<gene>
    <name evidence="16" type="ORF">MQC88_09795</name>
</gene>
<dbReference type="InterPro" id="IPR000014">
    <property type="entry name" value="PAS"/>
</dbReference>
<dbReference type="PANTHER" id="PTHR45339:SF5">
    <property type="entry name" value="HISTIDINE KINASE"/>
    <property type="match status" value="1"/>
</dbReference>
<dbReference type="InterPro" id="IPR036097">
    <property type="entry name" value="HisK_dim/P_sf"/>
</dbReference>
<dbReference type="InterPro" id="IPR001789">
    <property type="entry name" value="Sig_transdc_resp-reg_receiver"/>
</dbReference>
<name>A0ABT0A5K3_9GAMM</name>
<dbReference type="InterPro" id="IPR035965">
    <property type="entry name" value="PAS-like_dom_sf"/>
</dbReference>
<dbReference type="CDD" id="cd00130">
    <property type="entry name" value="PAS"/>
    <property type="match status" value="1"/>
</dbReference>
<dbReference type="Proteomes" id="UP001165423">
    <property type="component" value="Unassembled WGS sequence"/>
</dbReference>
<dbReference type="InterPro" id="IPR003661">
    <property type="entry name" value="HisK_dim/P_dom"/>
</dbReference>
<evidence type="ECO:0000259" key="10">
    <source>
        <dbReference type="PROSITE" id="PS50109"/>
    </source>
</evidence>
<dbReference type="SMART" id="SM00387">
    <property type="entry name" value="HATPase_c"/>
    <property type="match status" value="1"/>
</dbReference>
<evidence type="ECO:0000259" key="11">
    <source>
        <dbReference type="PROSITE" id="PS50110"/>
    </source>
</evidence>
<dbReference type="Gene3D" id="1.10.287.130">
    <property type="match status" value="1"/>
</dbReference>
<evidence type="ECO:0000256" key="5">
    <source>
        <dbReference type="ARBA" id="ARBA00022679"/>
    </source>
</evidence>
<dbReference type="Pfam" id="PF02518">
    <property type="entry name" value="HATPase_c"/>
    <property type="match status" value="1"/>
</dbReference>
<evidence type="ECO:0000256" key="6">
    <source>
        <dbReference type="ARBA" id="ARBA00022777"/>
    </source>
</evidence>
<dbReference type="PANTHER" id="PTHR45339">
    <property type="entry name" value="HYBRID SIGNAL TRANSDUCTION HISTIDINE KINASE J"/>
    <property type="match status" value="1"/>
</dbReference>
<dbReference type="SMART" id="SM00091">
    <property type="entry name" value="PAS"/>
    <property type="match status" value="1"/>
</dbReference>
<dbReference type="CDD" id="cd16922">
    <property type="entry name" value="HATPase_EvgS-ArcB-TorS-like"/>
    <property type="match status" value="1"/>
</dbReference>
<evidence type="ECO:0000256" key="9">
    <source>
        <dbReference type="PROSITE-ProRule" id="PRU00169"/>
    </source>
</evidence>
<dbReference type="InterPro" id="IPR003660">
    <property type="entry name" value="HAMP_dom"/>
</dbReference>
<comment type="catalytic activity">
    <reaction evidence="1">
        <text>ATP + protein L-histidine = ADP + protein N-phospho-L-histidine.</text>
        <dbReference type="EC" id="2.7.13.3"/>
    </reaction>
</comment>
<evidence type="ECO:0000313" key="16">
    <source>
        <dbReference type="EMBL" id="MCJ0826236.1"/>
    </source>
</evidence>
<sequence length="959" mass="103815">MRLRQGNPSIRRQLLALFGLLLLTGATVLVIDEIAQYRARQSLHSLRDQSLGRLRALKAVADGYSLGVVDTTFKVRNYLIDWPQGLATLDRAHADIDRSWRELERMPRAPAQQRLFTETAQARLRADRALLDLRAILVRRDIHGLGQFADNDLYPAIDPVSTRLQRLSDLAMVAAQGTVRADVVRGYRTSALRIGLSLLALLVAALAGRRILRNAYRGVESLTWLAQRMREHDYVAEPDERPRGELGEVMDAFLDMRGDVLRFENELTDQLVRNEQVREALGQREAFQRSLLDAAQTAIVAVDADGVFTLVNPFAEQLLGWSAAELLGKRRLDVLFEPESLQALAQSLGRQQGRELPADWSALRQLAARKQAPREMSLQHRRGRALPVLLALSAMRDEAGGLEGMLLVAADLSALKRLERALRDSEARAKEANHAKSAFLAAMSHEIRTPMIGVTGMVEVLAHTALDADQRRALNVIQSSAQSLLQIIGDILDFSKIEAGRLELQPAATSLSRVIHGAVANFSGSASSKGLTLTCSVDERVPPAHYADALRLRQILGNFLSNAIKFTEAGVVQAVLEWRGGDPRGDPDAGRDLLCFRVTDTGIGVSAEAQARLFQPFAQAEGDTTRRYGGTGLGLAICRRLAELMGGEVSMESVPGLGTTMRLLVALPRAPLSEVAPEPVSAAAAAGFTARSLPAVEEAERERSLVLLVDDHPTNRLVIARQLALAGYASEAAEDGAAGLEKWRSGRYALLLSDVHMPRLDGYGLAHAIRAEEALRGLPRTPIVALTASALKGEAERCLAAGMDDYLAKPVGIPALTAALQRWLPHTIPAAAGDVAPIAMPLPQLAHPPALDPVTLDALTGGDPAIARELLDDFLASTVQDLAELDAARAAGDLPALTRQAHKIKGAARMVGAVELAETAGQLEASGRGEEWPAILPLAADLATAAERLRRHVDERYPH</sequence>
<dbReference type="Gene3D" id="3.40.50.2300">
    <property type="match status" value="1"/>
</dbReference>
<evidence type="ECO:0000256" key="7">
    <source>
        <dbReference type="ARBA" id="ARBA00023012"/>
    </source>
</evidence>
<keyword evidence="16" id="KW-0067">ATP-binding</keyword>
<dbReference type="PROSITE" id="PS50894">
    <property type="entry name" value="HPT"/>
    <property type="match status" value="1"/>
</dbReference>
<evidence type="ECO:0000259" key="12">
    <source>
        <dbReference type="PROSITE" id="PS50112"/>
    </source>
</evidence>
<feature type="domain" description="Response regulatory" evidence="11">
    <location>
        <begin position="705"/>
        <end position="824"/>
    </location>
</feature>
<reference evidence="16 17" key="1">
    <citation type="submission" date="2022-03" db="EMBL/GenBank/DDBJ databases">
        <title>Luteimonas soily sp. nov., a novel bacterium isolated from the soil.</title>
        <authorList>
            <person name="Zhang X."/>
        </authorList>
    </citation>
    <scope>NUCLEOTIDE SEQUENCE [LARGE SCALE GENOMIC DNA]</scope>
    <source>
        <strain evidence="16 17">50</strain>
    </source>
</reference>
<dbReference type="PROSITE" id="PS50885">
    <property type="entry name" value="HAMP"/>
    <property type="match status" value="1"/>
</dbReference>
<evidence type="ECO:0000259" key="14">
    <source>
        <dbReference type="PROSITE" id="PS50885"/>
    </source>
</evidence>
<keyword evidence="6" id="KW-0418">Kinase</keyword>
<feature type="modified residue" description="Phosphohistidine" evidence="8">
    <location>
        <position position="902"/>
    </location>
</feature>
<keyword evidence="7" id="KW-0902">Two-component regulatory system</keyword>
<dbReference type="SMART" id="SM00073">
    <property type="entry name" value="HPT"/>
    <property type="match status" value="1"/>
</dbReference>
<organism evidence="16 17">
    <name type="scientific">Cognatiluteimonas sedimenti</name>
    <dbReference type="NCBI Taxonomy" id="2927791"/>
    <lineage>
        <taxon>Bacteria</taxon>
        <taxon>Pseudomonadati</taxon>
        <taxon>Pseudomonadota</taxon>
        <taxon>Gammaproteobacteria</taxon>
        <taxon>Lysobacterales</taxon>
        <taxon>Lysobacteraceae</taxon>
        <taxon>Cognatiluteimonas</taxon>
    </lineage>
</organism>
<keyword evidence="4 9" id="KW-0597">Phosphoprotein</keyword>
<dbReference type="PRINTS" id="PR00344">
    <property type="entry name" value="BCTRLSENSOR"/>
</dbReference>
<protein>
    <recommendedName>
        <fullName evidence="3">histidine kinase</fullName>
        <ecNumber evidence="3">2.7.13.3</ecNumber>
    </recommendedName>
</protein>
<dbReference type="GO" id="GO:0005524">
    <property type="term" value="F:ATP binding"/>
    <property type="evidence" value="ECO:0007669"/>
    <property type="project" value="UniProtKB-KW"/>
</dbReference>
<evidence type="ECO:0000256" key="1">
    <source>
        <dbReference type="ARBA" id="ARBA00000085"/>
    </source>
</evidence>
<evidence type="ECO:0000313" key="17">
    <source>
        <dbReference type="Proteomes" id="UP001165423"/>
    </source>
</evidence>